<dbReference type="SMART" id="SM00758">
    <property type="entry name" value="PA14"/>
    <property type="match status" value="1"/>
</dbReference>
<keyword evidence="4" id="KW-1185">Reference proteome</keyword>
<dbReference type="InterPro" id="IPR011933">
    <property type="entry name" value="Double_TM_dom"/>
</dbReference>
<feature type="transmembrane region" description="Helical" evidence="1">
    <location>
        <begin position="84"/>
        <end position="105"/>
    </location>
</feature>
<reference evidence="3 4" key="1">
    <citation type="submission" date="2024-04" db="EMBL/GenBank/DDBJ databases">
        <title>Luteolibacter sp. isolated from soil.</title>
        <authorList>
            <person name="An J."/>
        </authorList>
    </citation>
    <scope>NUCLEOTIDE SEQUENCE [LARGE SCALE GENOMIC DNA]</scope>
    <source>
        <strain evidence="3 4">Y139</strain>
    </source>
</reference>
<comment type="caution">
    <text evidence="3">The sequence shown here is derived from an EMBL/GenBank/DDBJ whole genome shotgun (WGS) entry which is preliminary data.</text>
</comment>
<dbReference type="PANTHER" id="PTHR37464:SF1">
    <property type="entry name" value="BLL2463 PROTEIN"/>
    <property type="match status" value="1"/>
</dbReference>
<dbReference type="PROSITE" id="PS51820">
    <property type="entry name" value="PA14"/>
    <property type="match status" value="1"/>
</dbReference>
<dbReference type="EMBL" id="JBBUKT010000002">
    <property type="protein sequence ID" value="MEK7950016.1"/>
    <property type="molecule type" value="Genomic_DNA"/>
</dbReference>
<feature type="transmembrane region" description="Helical" evidence="1">
    <location>
        <begin position="6"/>
        <end position="24"/>
    </location>
</feature>
<dbReference type="InterPro" id="IPR002035">
    <property type="entry name" value="VWF_A"/>
</dbReference>
<organism evidence="3 4">
    <name type="scientific">Luteolibacter soli</name>
    <dbReference type="NCBI Taxonomy" id="3135280"/>
    <lineage>
        <taxon>Bacteria</taxon>
        <taxon>Pseudomonadati</taxon>
        <taxon>Verrucomicrobiota</taxon>
        <taxon>Verrucomicrobiia</taxon>
        <taxon>Verrucomicrobiales</taxon>
        <taxon>Verrucomicrobiaceae</taxon>
        <taxon>Luteolibacter</taxon>
    </lineage>
</organism>
<proteinExistence type="predicted"/>
<dbReference type="Pfam" id="PF07705">
    <property type="entry name" value="CARDB"/>
    <property type="match status" value="1"/>
</dbReference>
<keyword evidence="1" id="KW-1133">Transmembrane helix</keyword>
<dbReference type="Pfam" id="PF07584">
    <property type="entry name" value="BatA"/>
    <property type="match status" value="1"/>
</dbReference>
<dbReference type="InterPro" id="IPR029062">
    <property type="entry name" value="Class_I_gatase-like"/>
</dbReference>
<dbReference type="InterPro" id="IPR011635">
    <property type="entry name" value="CARDB"/>
</dbReference>
<dbReference type="Gene3D" id="3.90.182.10">
    <property type="entry name" value="Toxin - Anthrax Protective Antigen,domain 1"/>
    <property type="match status" value="1"/>
</dbReference>
<dbReference type="Gene3D" id="3.40.50.410">
    <property type="entry name" value="von Willebrand factor, type A domain"/>
    <property type="match status" value="1"/>
</dbReference>
<sequence>MLFLNPWLLAGLVAVAIPIIIHLVRRQAAKPIEWGAMRFLFDTVAMRRRKMEWEDLLLMAARCLLLGLVALAIARPFVPPDSSVPWLFVLPAVLVGIALLGASFVLSGKAKWILRISSLVLIFAAAGLVLLERTLNLKRFEASGRRDVALIIDASSSMDLSMDGKTVFTRAVEEAKQLVKEAPRGTAFLVVLGGPAPEAKTAAPLTHRADVLGVLDSLKPIGGTFRAHEALGVATLGLAQGTNASKEIVVFTDAQRAGWRFDNPNAWDGLGEAWKAMPAKPKLVLRDFGVPNSLRNVSIASIEPSRRIVGTDREVILRVTVENTGTEAVTPGPVSMEIGGAKTGEKPVGLLVAGQKETVEFRHRFAKAGPQAVVARIDGRDDLASDDKAERVVLVRGNLPVLLVDGNPAGSFFERAAGYSALALAPSPDLRRGKTAGDAYLMDPEVVPAPELKEEDLEGRAVIVLADVPRLPERLASKISAKVADGAGLFVIAGPRAEAAFYNQWTAGDGPLLAMALGDVAVDPEGTSPAPATFLHEAVALFKDEKNSDLATAKVKQWRKTGEPTGGVQAAAFLNGDPFLAAKNYGNGRTLLATCAFDARSGNLPALRGFVPLLHELVAWTAGSGTELNVEAAWSPSVALHGSSGGLTASYWPNREWKGKPKFVRTDPAIDFRWGDKQPDKRLPADRFSIEWRGQLVPPVSGEYELTAEADDVIQVRIGDGKTFETGWGRKELGKITLEQGKAIPFLATYYEEGGDAYARLYWTPPGGMRQIIPTHAFRPEKVRETGAPLRVMDPTGLPRQAVLRPARVGRELAIDGAAVPGIYQVTPDEELQALLNLPAGAAMPVAVIRDAGESQFEPRTLDDLAMIRKHSDLLLPTSVGDIVGVLQGKGFGREIWKVLAVAGFVLFLLESVLARWVSRNRRTAEDVRVDFGQDAVWGRR</sequence>
<evidence type="ECO:0000256" key="1">
    <source>
        <dbReference type="SAM" id="Phobius"/>
    </source>
</evidence>
<dbReference type="NCBIfam" id="TIGR02226">
    <property type="entry name" value="two_anch"/>
    <property type="match status" value="1"/>
</dbReference>
<dbReference type="InterPro" id="IPR037524">
    <property type="entry name" value="PA14/GLEYA"/>
</dbReference>
<dbReference type="InterPro" id="IPR024163">
    <property type="entry name" value="Aerotolerance_reg_N"/>
</dbReference>
<dbReference type="CDD" id="cd00198">
    <property type="entry name" value="vWFA"/>
    <property type="match status" value="1"/>
</dbReference>
<feature type="transmembrane region" description="Helical" evidence="1">
    <location>
        <begin position="56"/>
        <end position="78"/>
    </location>
</feature>
<feature type="transmembrane region" description="Helical" evidence="1">
    <location>
        <begin position="896"/>
        <end position="914"/>
    </location>
</feature>
<keyword evidence="1" id="KW-0472">Membrane</keyword>
<dbReference type="SUPFAM" id="SSF53300">
    <property type="entry name" value="vWA-like"/>
    <property type="match status" value="1"/>
</dbReference>
<keyword evidence="1" id="KW-0812">Transmembrane</keyword>
<dbReference type="InterPro" id="IPR036465">
    <property type="entry name" value="vWFA_dom_sf"/>
</dbReference>
<dbReference type="SUPFAM" id="SSF52317">
    <property type="entry name" value="Class I glutamine amidotransferase-like"/>
    <property type="match status" value="1"/>
</dbReference>
<dbReference type="Pfam" id="PF13519">
    <property type="entry name" value="VWA_2"/>
    <property type="match status" value="1"/>
</dbReference>
<name>A0ABU9AQS5_9BACT</name>
<dbReference type="RefSeq" id="WP_341403430.1">
    <property type="nucleotide sequence ID" value="NZ_JBBUKT010000002.1"/>
</dbReference>
<protein>
    <submittedName>
        <fullName evidence="3">PA14 domain-containing protein</fullName>
    </submittedName>
</protein>
<dbReference type="InterPro" id="IPR013783">
    <property type="entry name" value="Ig-like_fold"/>
</dbReference>
<dbReference type="Gene3D" id="2.60.40.10">
    <property type="entry name" value="Immunoglobulins"/>
    <property type="match status" value="1"/>
</dbReference>
<evidence type="ECO:0000259" key="2">
    <source>
        <dbReference type="PROSITE" id="PS51820"/>
    </source>
</evidence>
<gene>
    <name evidence="3" type="ORF">WKV53_05900</name>
</gene>
<feature type="transmembrane region" description="Helical" evidence="1">
    <location>
        <begin position="112"/>
        <end position="131"/>
    </location>
</feature>
<accession>A0ABU9AQS5</accession>
<dbReference type="InterPro" id="IPR011658">
    <property type="entry name" value="PA14_dom"/>
</dbReference>
<evidence type="ECO:0000313" key="3">
    <source>
        <dbReference type="EMBL" id="MEK7950016.1"/>
    </source>
</evidence>
<dbReference type="Gene3D" id="3.40.50.880">
    <property type="match status" value="1"/>
</dbReference>
<dbReference type="PANTHER" id="PTHR37464">
    <property type="entry name" value="BLL2463 PROTEIN"/>
    <property type="match status" value="1"/>
</dbReference>
<dbReference type="Pfam" id="PF07691">
    <property type="entry name" value="PA14"/>
    <property type="match status" value="1"/>
</dbReference>
<dbReference type="SUPFAM" id="SSF56988">
    <property type="entry name" value="Anthrax protective antigen"/>
    <property type="match status" value="1"/>
</dbReference>
<dbReference type="Proteomes" id="UP001371305">
    <property type="component" value="Unassembled WGS sequence"/>
</dbReference>
<evidence type="ECO:0000313" key="4">
    <source>
        <dbReference type="Proteomes" id="UP001371305"/>
    </source>
</evidence>
<feature type="domain" description="PA14" evidence="2">
    <location>
        <begin position="642"/>
        <end position="777"/>
    </location>
</feature>